<reference evidence="2 3" key="1">
    <citation type="submission" date="2018-02" db="EMBL/GenBank/DDBJ databases">
        <title>The genomes of Aspergillus section Nigri reveals drivers in fungal speciation.</title>
        <authorList>
            <consortium name="DOE Joint Genome Institute"/>
            <person name="Vesth T.C."/>
            <person name="Nybo J."/>
            <person name="Theobald S."/>
            <person name="Brandl J."/>
            <person name="Frisvad J.C."/>
            <person name="Nielsen K.F."/>
            <person name="Lyhne E.K."/>
            <person name="Kogle M.E."/>
            <person name="Kuo A."/>
            <person name="Riley R."/>
            <person name="Clum A."/>
            <person name="Nolan M."/>
            <person name="Lipzen A."/>
            <person name="Salamov A."/>
            <person name="Henrissat B."/>
            <person name="Wiebenga A."/>
            <person name="De vries R.P."/>
            <person name="Grigoriev I.V."/>
            <person name="Mortensen U.H."/>
            <person name="Andersen M.R."/>
            <person name="Baker S.E."/>
        </authorList>
    </citation>
    <scope>NUCLEOTIDE SEQUENCE [LARGE SCALE GENOMIC DNA]</scope>
    <source>
        <strain evidence="2 3">CBS 707.79</strain>
    </source>
</reference>
<dbReference type="STRING" id="1448320.A0A319DQ81"/>
<evidence type="ECO:0000313" key="2">
    <source>
        <dbReference type="EMBL" id="PYH99750.1"/>
    </source>
</evidence>
<keyword evidence="3" id="KW-1185">Reference proteome</keyword>
<dbReference type="OrthoDB" id="21625at2759"/>
<dbReference type="Proteomes" id="UP000247810">
    <property type="component" value="Unassembled WGS sequence"/>
</dbReference>
<feature type="region of interest" description="Disordered" evidence="1">
    <location>
        <begin position="1"/>
        <end position="67"/>
    </location>
</feature>
<proteinExistence type="predicted"/>
<feature type="compositionally biased region" description="Basic and acidic residues" evidence="1">
    <location>
        <begin position="55"/>
        <end position="67"/>
    </location>
</feature>
<protein>
    <submittedName>
        <fullName evidence="2">Uncharacterized protein</fullName>
    </submittedName>
</protein>
<dbReference type="VEuPathDB" id="FungiDB:BO71DRAFT_313127"/>
<gene>
    <name evidence="2" type="ORF">BO71DRAFT_313127</name>
</gene>
<evidence type="ECO:0000313" key="3">
    <source>
        <dbReference type="Proteomes" id="UP000247810"/>
    </source>
</evidence>
<feature type="compositionally biased region" description="Basic and acidic residues" evidence="1">
    <location>
        <begin position="1"/>
        <end position="30"/>
    </location>
</feature>
<name>A0A319DQ81_9EURO</name>
<dbReference type="EMBL" id="KZ825799">
    <property type="protein sequence ID" value="PYH99750.1"/>
    <property type="molecule type" value="Genomic_DNA"/>
</dbReference>
<feature type="non-terminal residue" evidence="2">
    <location>
        <position position="1"/>
    </location>
</feature>
<sequence length="67" mass="7685">VDVEAENEKKARSLKDKLRQARDLHDKKNQGEALLPEPPEKVFKIQELANPRFDSNGDKKEAANEKE</sequence>
<evidence type="ECO:0000256" key="1">
    <source>
        <dbReference type="SAM" id="MobiDB-lite"/>
    </source>
</evidence>
<accession>A0A319DQ81</accession>
<organism evidence="2 3">
    <name type="scientific">Aspergillus ellipticus CBS 707.79</name>
    <dbReference type="NCBI Taxonomy" id="1448320"/>
    <lineage>
        <taxon>Eukaryota</taxon>
        <taxon>Fungi</taxon>
        <taxon>Dikarya</taxon>
        <taxon>Ascomycota</taxon>
        <taxon>Pezizomycotina</taxon>
        <taxon>Eurotiomycetes</taxon>
        <taxon>Eurotiomycetidae</taxon>
        <taxon>Eurotiales</taxon>
        <taxon>Aspergillaceae</taxon>
        <taxon>Aspergillus</taxon>
        <taxon>Aspergillus subgen. Circumdati</taxon>
    </lineage>
</organism>
<dbReference type="AlphaFoldDB" id="A0A319DQ81"/>